<dbReference type="EMBL" id="BGPR01123619">
    <property type="protein sequence ID" value="GBN27419.1"/>
    <property type="molecule type" value="Genomic_DNA"/>
</dbReference>
<comment type="caution">
    <text evidence="3">The sequence shown here is derived from an EMBL/GenBank/DDBJ whole genome shotgun (WGS) entry which is preliminary data.</text>
</comment>
<sequence length="245" mass="27372">YDTPPVYPKEEPKSIDSMPPQSRTFFIRTVSRILDPSDLSRLLPTPSHTKIKEPKSIESDFPGRKVSGSLRSPLPPQGSVWSVKPQFDAMSSTTLHRLESSISRIEPTSTIELSPVILRTEVSSTWLSTAPESTDVILVSVLPVSSFLNVNQTKNGTGDRGHLDESHSTDESGAIPTRNTFLFKDNHYWILTGKGIHEKTPCDITACWREYLRTAPGSEVVVDRLGARTSLEFYPLCELSCYCRY</sequence>
<feature type="region of interest" description="Disordered" evidence="1">
    <location>
        <begin position="1"/>
        <end position="21"/>
    </location>
</feature>
<protein>
    <submittedName>
        <fullName evidence="3">Uncharacterized protein</fullName>
    </submittedName>
</protein>
<evidence type="ECO:0000256" key="1">
    <source>
        <dbReference type="SAM" id="MobiDB-lite"/>
    </source>
</evidence>
<dbReference type="Proteomes" id="UP000499080">
    <property type="component" value="Unassembled WGS sequence"/>
</dbReference>
<feature type="region of interest" description="Disordered" evidence="1">
    <location>
        <begin position="153"/>
        <end position="172"/>
    </location>
</feature>
<keyword evidence="4" id="KW-1185">Reference proteome</keyword>
<evidence type="ECO:0000313" key="3">
    <source>
        <dbReference type="EMBL" id="GBN27419.1"/>
    </source>
</evidence>
<proteinExistence type="predicted"/>
<dbReference type="EMBL" id="BGPR01123599">
    <property type="protein sequence ID" value="GBN27364.1"/>
    <property type="molecule type" value="Genomic_DNA"/>
</dbReference>
<name>A0A4Y2MLJ0_ARAVE</name>
<evidence type="ECO:0000313" key="2">
    <source>
        <dbReference type="EMBL" id="GBN27364.1"/>
    </source>
</evidence>
<organism evidence="3 4">
    <name type="scientific">Araneus ventricosus</name>
    <name type="common">Orbweaver spider</name>
    <name type="synonym">Epeira ventricosa</name>
    <dbReference type="NCBI Taxonomy" id="182803"/>
    <lineage>
        <taxon>Eukaryota</taxon>
        <taxon>Metazoa</taxon>
        <taxon>Ecdysozoa</taxon>
        <taxon>Arthropoda</taxon>
        <taxon>Chelicerata</taxon>
        <taxon>Arachnida</taxon>
        <taxon>Araneae</taxon>
        <taxon>Araneomorphae</taxon>
        <taxon>Entelegynae</taxon>
        <taxon>Araneoidea</taxon>
        <taxon>Araneidae</taxon>
        <taxon>Araneus</taxon>
    </lineage>
</organism>
<feature type="non-terminal residue" evidence="3">
    <location>
        <position position="1"/>
    </location>
</feature>
<dbReference type="OrthoDB" id="6435844at2759"/>
<feature type="region of interest" description="Disordered" evidence="1">
    <location>
        <begin position="44"/>
        <end position="73"/>
    </location>
</feature>
<reference evidence="3 4" key="1">
    <citation type="journal article" date="2019" name="Sci. Rep.">
        <title>Orb-weaving spider Araneus ventricosus genome elucidates the spidroin gene catalogue.</title>
        <authorList>
            <person name="Kono N."/>
            <person name="Nakamura H."/>
            <person name="Ohtoshi R."/>
            <person name="Moran D.A.P."/>
            <person name="Shinohara A."/>
            <person name="Yoshida Y."/>
            <person name="Fujiwara M."/>
            <person name="Mori M."/>
            <person name="Tomita M."/>
            <person name="Arakawa K."/>
        </authorList>
    </citation>
    <scope>NUCLEOTIDE SEQUENCE [LARGE SCALE GENOMIC DNA]</scope>
</reference>
<dbReference type="AlphaFoldDB" id="A0A4Y2MLJ0"/>
<feature type="compositionally biased region" description="Basic and acidic residues" evidence="1">
    <location>
        <begin position="50"/>
        <end position="63"/>
    </location>
</feature>
<evidence type="ECO:0000313" key="4">
    <source>
        <dbReference type="Proteomes" id="UP000499080"/>
    </source>
</evidence>
<accession>A0A4Y2MLJ0</accession>
<feature type="compositionally biased region" description="Basic and acidic residues" evidence="1">
    <location>
        <begin position="157"/>
        <end position="170"/>
    </location>
</feature>
<gene>
    <name evidence="3" type="ORF">AVEN_228809_1</name>
    <name evidence="2" type="ORF">AVEN_64682_1</name>
</gene>